<dbReference type="InterPro" id="IPR011335">
    <property type="entry name" value="Restrct_endonuc-II-like"/>
</dbReference>
<proteinExistence type="predicted"/>
<evidence type="ECO:0000313" key="3">
    <source>
        <dbReference type="Proteomes" id="UP000629098"/>
    </source>
</evidence>
<dbReference type="Gene3D" id="3.90.1570.10">
    <property type="entry name" value="tt1808, chain A"/>
    <property type="match status" value="1"/>
</dbReference>
<gene>
    <name evidence="2" type="ORF">ICL16_43650</name>
</gene>
<keyword evidence="2" id="KW-0378">Hydrolase</keyword>
<dbReference type="PANTHER" id="PTHR47152">
    <property type="entry name" value="SLR2084 PROTEIN-RELATED"/>
    <property type="match status" value="1"/>
</dbReference>
<name>A0A8J6XVS5_9CYAN</name>
<comment type="caution">
    <text evidence="2">The sequence shown here is derived from an EMBL/GenBank/DDBJ whole genome shotgun (WGS) entry which is preliminary data.</text>
</comment>
<dbReference type="Proteomes" id="UP000629098">
    <property type="component" value="Unassembled WGS sequence"/>
</dbReference>
<dbReference type="EMBL" id="JACXAE010000134">
    <property type="protein sequence ID" value="MBD2778761.1"/>
    <property type="molecule type" value="Genomic_DNA"/>
</dbReference>
<dbReference type="RefSeq" id="WP_190838828.1">
    <property type="nucleotide sequence ID" value="NZ_CAWPPI010000134.1"/>
</dbReference>
<dbReference type="Pfam" id="PF05685">
    <property type="entry name" value="Uma2"/>
    <property type="match status" value="1"/>
</dbReference>
<keyword evidence="2" id="KW-0255">Endonuclease</keyword>
<dbReference type="AlphaFoldDB" id="A0A8J6XVS5"/>
<accession>A0A8J6XVS5</accession>
<reference evidence="2" key="1">
    <citation type="submission" date="2020-09" db="EMBL/GenBank/DDBJ databases">
        <title>Iningainema tapete sp. nov. (Scytonemataceae, Cyanobacteria) from greenhouses in central Florida (USA) produces two types of nodularin with biosynthetic potential for microcystin-LR and anabaenopeptins.</title>
        <authorList>
            <person name="Berthold D.E."/>
            <person name="Lefler F.W."/>
            <person name="Huang I.-S."/>
            <person name="Abdulla H."/>
            <person name="Zimba P.V."/>
            <person name="Laughinghouse H.D. IV."/>
        </authorList>
    </citation>
    <scope>NUCLEOTIDE SEQUENCE</scope>
    <source>
        <strain evidence="2">BLCCT55</strain>
    </source>
</reference>
<keyword evidence="3" id="KW-1185">Reference proteome</keyword>
<evidence type="ECO:0000313" key="2">
    <source>
        <dbReference type="EMBL" id="MBD2778761.1"/>
    </source>
</evidence>
<dbReference type="InterPro" id="IPR008538">
    <property type="entry name" value="Uma2"/>
</dbReference>
<keyword evidence="2" id="KW-0540">Nuclease</keyword>
<dbReference type="InterPro" id="IPR012296">
    <property type="entry name" value="Nuclease_put_TT1808"/>
</dbReference>
<evidence type="ECO:0000259" key="1">
    <source>
        <dbReference type="Pfam" id="PF05685"/>
    </source>
</evidence>
<feature type="domain" description="Putative restriction endonuclease" evidence="1">
    <location>
        <begin position="24"/>
        <end position="189"/>
    </location>
</feature>
<dbReference type="PANTHER" id="PTHR47152:SF1">
    <property type="entry name" value="SLL1186 PROTEIN"/>
    <property type="match status" value="1"/>
</dbReference>
<protein>
    <submittedName>
        <fullName evidence="2">Uma2 family endonuclease</fullName>
    </submittedName>
</protein>
<dbReference type="GO" id="GO:0004519">
    <property type="term" value="F:endonuclease activity"/>
    <property type="evidence" value="ECO:0007669"/>
    <property type="project" value="UniProtKB-KW"/>
</dbReference>
<dbReference type="SUPFAM" id="SSF52980">
    <property type="entry name" value="Restriction endonuclease-like"/>
    <property type="match status" value="1"/>
</dbReference>
<organism evidence="2 3">
    <name type="scientific">Iningainema tapete BLCC-T55</name>
    <dbReference type="NCBI Taxonomy" id="2748662"/>
    <lineage>
        <taxon>Bacteria</taxon>
        <taxon>Bacillati</taxon>
        <taxon>Cyanobacteriota</taxon>
        <taxon>Cyanophyceae</taxon>
        <taxon>Nostocales</taxon>
        <taxon>Scytonemataceae</taxon>
        <taxon>Iningainema tapete</taxon>
    </lineage>
</organism>
<sequence length="217" mass="24853">MVTLQLRQLSVPPGHRVLFHDVSWQEFEAILEELGDRRSARLAYSLGTLEITIPLPKHEKAKVIIGDLLKILLEELEIDCEPFGSTTFKREDMAQGVEPDDSFYIQNHARMIGKERIDLKVDPPPDLAIEVDVTSKTQLDAYEALGVPELWRYEDGKLQINILRNGKYIESEISPTFPNLPILEVIPQFVEQSRTAGTSPTLRAFRQWIRAQRYRAS</sequence>